<gene>
    <name evidence="3" type="ORF">PECM_008707</name>
</gene>
<evidence type="ECO:0000256" key="1">
    <source>
        <dbReference type="SAM" id="Phobius"/>
    </source>
</evidence>
<feature type="transmembrane region" description="Helical" evidence="1">
    <location>
        <begin position="392"/>
        <end position="414"/>
    </location>
</feature>
<comment type="caution">
    <text evidence="3">The sequence shown here is derived from an EMBL/GenBank/DDBJ whole genome shotgun (WGS) entry which is preliminary data.</text>
</comment>
<keyword evidence="2" id="KW-0732">Signal</keyword>
<protein>
    <recommendedName>
        <fullName evidence="5">Integral membrane protein</fullName>
    </recommendedName>
</protein>
<dbReference type="AlphaFoldDB" id="A0A8J8W0E9"/>
<keyword evidence="1" id="KW-0812">Transmembrane</keyword>
<feature type="transmembrane region" description="Helical" evidence="1">
    <location>
        <begin position="527"/>
        <end position="550"/>
    </location>
</feature>
<feature type="transmembrane region" description="Helical" evidence="1">
    <location>
        <begin position="360"/>
        <end position="380"/>
    </location>
</feature>
<evidence type="ECO:0000256" key="2">
    <source>
        <dbReference type="SAM" id="SignalP"/>
    </source>
</evidence>
<evidence type="ECO:0000313" key="4">
    <source>
        <dbReference type="Proteomes" id="UP000631181"/>
    </source>
</evidence>
<dbReference type="EMBL" id="WIWV01000092">
    <property type="protein sequence ID" value="KAF7714210.1"/>
    <property type="molecule type" value="Genomic_DNA"/>
</dbReference>
<evidence type="ECO:0008006" key="5">
    <source>
        <dbReference type="Google" id="ProtNLM"/>
    </source>
</evidence>
<keyword evidence="1" id="KW-0472">Membrane</keyword>
<feature type="transmembrane region" description="Helical" evidence="1">
    <location>
        <begin position="588"/>
        <end position="605"/>
    </location>
</feature>
<feature type="transmembrane region" description="Helical" evidence="1">
    <location>
        <begin position="275"/>
        <end position="302"/>
    </location>
</feature>
<name>A0A8J8W0E9_9EURO</name>
<evidence type="ECO:0000313" key="3">
    <source>
        <dbReference type="EMBL" id="KAF7714210.1"/>
    </source>
</evidence>
<organism evidence="3 4">
    <name type="scientific">Penicillium ucsense</name>
    <dbReference type="NCBI Taxonomy" id="2839758"/>
    <lineage>
        <taxon>Eukaryota</taxon>
        <taxon>Fungi</taxon>
        <taxon>Dikarya</taxon>
        <taxon>Ascomycota</taxon>
        <taxon>Pezizomycotina</taxon>
        <taxon>Eurotiomycetes</taxon>
        <taxon>Eurotiomycetidae</taxon>
        <taxon>Eurotiales</taxon>
        <taxon>Aspergillaceae</taxon>
        <taxon>Penicillium</taxon>
    </lineage>
</organism>
<dbReference type="Proteomes" id="UP000631181">
    <property type="component" value="Unassembled WGS sequence"/>
</dbReference>
<accession>A0A8J8W0E9</accession>
<feature type="transmembrane region" description="Helical" evidence="1">
    <location>
        <begin position="562"/>
        <end position="581"/>
    </location>
</feature>
<keyword evidence="1" id="KW-1133">Transmembrane helix</keyword>
<keyword evidence="4" id="KW-1185">Reference proteome</keyword>
<reference evidence="3" key="1">
    <citation type="journal article" date="2020" name="Front. Microbiol.">
        <title>Gene regulatory networks of Penicillium echinulatum 2HH and Penicillium oxalicum 114-2 inferred by a computational biology approach.</title>
        <authorList>
            <person name="Lenz A.R."/>
            <person name="Galan-Vasquez E."/>
            <person name="Balbinot E."/>
            <person name="De Abreu F.P."/>
            <person name="De Oliveira N.S."/>
            <person name="Da Rosa L.O."/>
            <person name="De Avila E Silva S."/>
            <person name="Camassola M."/>
            <person name="Dillon A.J.P."/>
            <person name="Perez-Rueda E."/>
        </authorList>
    </citation>
    <scope>NUCLEOTIDE SEQUENCE</scope>
    <source>
        <strain evidence="3">S1M29</strain>
    </source>
</reference>
<sequence>MRLHETWSHNSPRLVILFVIIQAQRALAQQIVSSTAAWSSQIVAFWGAIIIASQVGKVGTGGTSVFSSVRASLRARSIANALSRGNWFLHSGWSNGSMRMDIAIVHWQSASDLTSLARRIAMQIETFGDKWQVLVLGQEVKKSDFEKKENESVIHWIKSPRSERFCGAKVKSTGENLFRLREHDLVDALDMLKQTPPVPAKAIVEELLRREDTRASRPTYLSEQHNEMKANSGQLSWGYIFTNIDHQQSPFLALKRWTGPNGIDRGARMVCATRMYLLVHLLIACAVGLMAAATGRGLAVWLMTVRPTISTMGGKDVNGNDVLRSLLCMDEGSFQYETRQGSRFQAGDVVVQPMGWWQPAVAFAIPSLETAIILAGWFYGALNAKRLEPSGVVGHGMLWLSIVVGLSLCVRALFTLRNHDKGRLVGIWKESDFVRFTVGTESLELQLSELQRLTSDSPINLIATILADEGTEADAAIRVVESLLRLPVTTTLLEHLVATEIMKFKYEGDKIITKAGKPISPKSESPWIQSYCCIALVMVSSCVSAVYAYYPLPRWSKLVTEVVIAVSAVFFNSVDLVGSFMHEKETSICFMVAALVTSSVWYVGLESAG</sequence>
<dbReference type="OrthoDB" id="2958197at2759"/>
<feature type="signal peptide" evidence="2">
    <location>
        <begin position="1"/>
        <end position="28"/>
    </location>
</feature>
<feature type="chain" id="PRO_5035241636" description="Integral membrane protein" evidence="2">
    <location>
        <begin position="29"/>
        <end position="609"/>
    </location>
</feature>
<proteinExistence type="predicted"/>